<keyword evidence="13" id="KW-1185">Reference proteome</keyword>
<evidence type="ECO:0000256" key="4">
    <source>
        <dbReference type="ARBA" id="ARBA00039989"/>
    </source>
</evidence>
<dbReference type="CDD" id="cd00165">
    <property type="entry name" value="S4"/>
    <property type="match status" value="1"/>
</dbReference>
<comment type="catalytic activity">
    <reaction evidence="1">
        <text>uridine(35) in tRNA(Tyr) = pseudouridine(35) in tRNA(Tyr)</text>
        <dbReference type="Rhea" id="RHEA:60556"/>
        <dbReference type="Rhea" id="RHEA-COMP:15607"/>
        <dbReference type="Rhea" id="RHEA-COMP:15608"/>
        <dbReference type="ChEBI" id="CHEBI:65314"/>
        <dbReference type="ChEBI" id="CHEBI:65315"/>
    </reaction>
</comment>
<comment type="catalytic activity">
    <reaction evidence="2">
        <text>uridine(2604) in 23S rRNA = pseudouridine(2604) in 23S rRNA</text>
        <dbReference type="Rhea" id="RHEA:38875"/>
        <dbReference type="Rhea" id="RHEA-COMP:10093"/>
        <dbReference type="Rhea" id="RHEA-COMP:10094"/>
        <dbReference type="ChEBI" id="CHEBI:65314"/>
        <dbReference type="ChEBI" id="CHEBI:65315"/>
        <dbReference type="EC" id="5.4.99.21"/>
    </reaction>
</comment>
<dbReference type="GO" id="GO:0003723">
    <property type="term" value="F:RNA binding"/>
    <property type="evidence" value="ECO:0007669"/>
    <property type="project" value="UniProtKB-KW"/>
</dbReference>
<name>A0A5C4RV56_9GAMM</name>
<feature type="domain" description="RNA-binding S4" evidence="11">
    <location>
        <begin position="17"/>
        <end position="75"/>
    </location>
</feature>
<accession>A0A5C4RV56</accession>
<evidence type="ECO:0000256" key="8">
    <source>
        <dbReference type="ARBA" id="ARBA00042890"/>
    </source>
</evidence>
<evidence type="ECO:0000313" key="13">
    <source>
        <dbReference type="Proteomes" id="UP000305760"/>
    </source>
</evidence>
<dbReference type="Gene3D" id="3.30.2350.10">
    <property type="entry name" value="Pseudouridine synthase"/>
    <property type="match status" value="1"/>
</dbReference>
<sequence length="245" mass="27195">MSDAIPGSTPRATDETIRLAKRVVEITGCSRSEAEHYIQGGWVRVDGEVVEEPQFKVGRQRVELDADARLAAPEPATLLLNLPAGANGAEYLRPENHWPEDPSGWRLLKRHFPRLAEAMPMEPGAAGLAIFSQDGRVLRRLQEDGPKLEQEIVVDVDGELAPYGWSRLTGGTSFQGWPVPAFKVSWQSEARLRFAIKAVRPGLIAHLCEQVGLRALAIRRLRVGRVGLAKVPVGLWRYLPVNDRF</sequence>
<dbReference type="OrthoDB" id="9807213at2"/>
<dbReference type="GO" id="GO:0160138">
    <property type="term" value="F:23S rRNA pseudouridine(2604) synthase activity"/>
    <property type="evidence" value="ECO:0007669"/>
    <property type="project" value="UniProtKB-EC"/>
</dbReference>
<dbReference type="Proteomes" id="UP000305760">
    <property type="component" value="Unassembled WGS sequence"/>
</dbReference>
<evidence type="ECO:0000256" key="7">
    <source>
        <dbReference type="ARBA" id="ARBA00042843"/>
    </source>
</evidence>
<evidence type="ECO:0000256" key="9">
    <source>
        <dbReference type="ARBA" id="ARBA00043147"/>
    </source>
</evidence>
<gene>
    <name evidence="12" type="ORF">E1B00_03075</name>
</gene>
<dbReference type="Gene3D" id="3.10.290.10">
    <property type="entry name" value="RNA-binding S4 domain"/>
    <property type="match status" value="1"/>
</dbReference>
<dbReference type="InterPro" id="IPR002942">
    <property type="entry name" value="S4_RNA-bd"/>
</dbReference>
<keyword evidence="10" id="KW-0694">RNA-binding</keyword>
<dbReference type="InterPro" id="IPR036986">
    <property type="entry name" value="S4_RNA-bd_sf"/>
</dbReference>
<evidence type="ECO:0000256" key="10">
    <source>
        <dbReference type="PROSITE-ProRule" id="PRU00182"/>
    </source>
</evidence>
<dbReference type="PROSITE" id="PS50889">
    <property type="entry name" value="S4"/>
    <property type="match status" value="1"/>
</dbReference>
<reference evidence="12 13" key="1">
    <citation type="submission" date="2019-03" db="EMBL/GenBank/DDBJ databases">
        <title>Arenimonas daejeonensis sp. nov., isolated from compost.</title>
        <authorList>
            <person name="Jeon C.O."/>
        </authorList>
    </citation>
    <scope>NUCLEOTIDE SEQUENCE [LARGE SCALE GENOMIC DNA]</scope>
    <source>
        <strain evidence="12 13">R29</strain>
    </source>
</reference>
<dbReference type="InterPro" id="IPR050343">
    <property type="entry name" value="RsuA_PseudoU_synthase"/>
</dbReference>
<dbReference type="Pfam" id="PF01479">
    <property type="entry name" value="S4"/>
    <property type="match status" value="1"/>
</dbReference>
<dbReference type="SMART" id="SM00363">
    <property type="entry name" value="S4"/>
    <property type="match status" value="1"/>
</dbReference>
<dbReference type="InterPro" id="IPR020103">
    <property type="entry name" value="PsdUridine_synth_cat_dom_sf"/>
</dbReference>
<dbReference type="SUPFAM" id="SSF55120">
    <property type="entry name" value="Pseudouridine synthase"/>
    <property type="match status" value="1"/>
</dbReference>
<evidence type="ECO:0000256" key="1">
    <source>
        <dbReference type="ARBA" id="ARBA00036390"/>
    </source>
</evidence>
<evidence type="ECO:0000256" key="2">
    <source>
        <dbReference type="ARBA" id="ARBA00036535"/>
    </source>
</evidence>
<comment type="caution">
    <text evidence="12">The sequence shown here is derived from an EMBL/GenBank/DDBJ whole genome shotgun (WGS) entry which is preliminary data.</text>
</comment>
<evidence type="ECO:0000259" key="11">
    <source>
        <dbReference type="SMART" id="SM00363"/>
    </source>
</evidence>
<dbReference type="GO" id="GO:0001522">
    <property type="term" value="P:pseudouridine synthesis"/>
    <property type="evidence" value="ECO:0007669"/>
    <property type="project" value="InterPro"/>
</dbReference>
<proteinExistence type="predicted"/>
<dbReference type="PANTHER" id="PTHR47683">
    <property type="entry name" value="PSEUDOURIDINE SYNTHASE FAMILY PROTEIN-RELATED"/>
    <property type="match status" value="1"/>
</dbReference>
<evidence type="ECO:0000256" key="5">
    <source>
        <dbReference type="ARBA" id="ARBA00041420"/>
    </source>
</evidence>
<organism evidence="12 13">
    <name type="scientific">Arenimonas terrae</name>
    <dbReference type="NCBI Taxonomy" id="2546226"/>
    <lineage>
        <taxon>Bacteria</taxon>
        <taxon>Pseudomonadati</taxon>
        <taxon>Pseudomonadota</taxon>
        <taxon>Gammaproteobacteria</taxon>
        <taxon>Lysobacterales</taxon>
        <taxon>Lysobacteraceae</taxon>
        <taxon>Arenimonas</taxon>
    </lineage>
</organism>
<dbReference type="EC" id="5.4.99.21" evidence="3"/>
<dbReference type="AlphaFoldDB" id="A0A5C4RV56"/>
<dbReference type="EMBL" id="SMDR01000001">
    <property type="protein sequence ID" value="TNJ34779.1"/>
    <property type="molecule type" value="Genomic_DNA"/>
</dbReference>
<protein>
    <recommendedName>
        <fullName evidence="4">Dual-specificity RNA pseudouridine synthase RluF</fullName>
        <ecNumber evidence="3">5.4.99.21</ecNumber>
    </recommendedName>
    <alternativeName>
        <fullName evidence="6">23S rRNA pseudouridine(2604) synthase</fullName>
    </alternativeName>
    <alternativeName>
        <fullName evidence="8">Ribosomal large subunit pseudouridine synthase F</fullName>
    </alternativeName>
    <alternativeName>
        <fullName evidence="7">rRNA pseudouridylate synthase F</fullName>
    </alternativeName>
    <alternativeName>
        <fullName evidence="9">rRNA-uridine isomerase F</fullName>
    </alternativeName>
    <alternativeName>
        <fullName evidence="5">tRNA(Tyr) pseudouridine(35) synthase</fullName>
    </alternativeName>
</protein>
<evidence type="ECO:0000313" key="12">
    <source>
        <dbReference type="EMBL" id="TNJ34779.1"/>
    </source>
</evidence>
<dbReference type="RefSeq" id="WP_139445524.1">
    <property type="nucleotide sequence ID" value="NZ_SMDR01000001.1"/>
</dbReference>
<dbReference type="SUPFAM" id="SSF55174">
    <property type="entry name" value="Alpha-L RNA-binding motif"/>
    <property type="match status" value="1"/>
</dbReference>
<dbReference type="GO" id="GO:0006396">
    <property type="term" value="P:RNA processing"/>
    <property type="evidence" value="ECO:0007669"/>
    <property type="project" value="UniProtKB-ARBA"/>
</dbReference>
<dbReference type="PANTHER" id="PTHR47683:SF2">
    <property type="entry name" value="RNA-BINDING S4 DOMAIN-CONTAINING PROTEIN"/>
    <property type="match status" value="1"/>
</dbReference>
<evidence type="ECO:0000256" key="6">
    <source>
        <dbReference type="ARBA" id="ARBA00041697"/>
    </source>
</evidence>
<evidence type="ECO:0000256" key="3">
    <source>
        <dbReference type="ARBA" id="ARBA00038922"/>
    </source>
</evidence>